<organism evidence="1 2">
    <name type="scientific">Porticoccus litoralis</name>
    <dbReference type="NCBI Taxonomy" id="434086"/>
    <lineage>
        <taxon>Bacteria</taxon>
        <taxon>Pseudomonadati</taxon>
        <taxon>Pseudomonadota</taxon>
        <taxon>Gammaproteobacteria</taxon>
        <taxon>Cellvibrionales</taxon>
        <taxon>Porticoccaceae</taxon>
        <taxon>Porticoccus</taxon>
    </lineage>
</organism>
<accession>A0AAW8B4M9</accession>
<dbReference type="EMBL" id="JAUUUU010000002">
    <property type="protein sequence ID" value="MDP1520415.1"/>
    <property type="molecule type" value="Genomic_DNA"/>
</dbReference>
<dbReference type="AlphaFoldDB" id="A0AAW8B4M9"/>
<keyword evidence="2" id="KW-1185">Reference proteome</keyword>
<gene>
    <name evidence="1" type="ORF">Q8A57_05465</name>
</gene>
<sequence length="63" mass="7055">MAFTPGTITSPCVSICALDENDECIGCYRTAKEIRDWLLMDDDERLDVICKAAERGKKNNPFA</sequence>
<dbReference type="RefSeq" id="WP_305169979.1">
    <property type="nucleotide sequence ID" value="NZ_JAUUUU010000002.1"/>
</dbReference>
<evidence type="ECO:0000313" key="2">
    <source>
        <dbReference type="Proteomes" id="UP001178354"/>
    </source>
</evidence>
<reference evidence="1" key="1">
    <citation type="journal article" date="2010" name="Int. J. Syst. Evol. Microbiol.">
        <title>Porticoccus litoralis gen. nov., sp. nov., a gammaproteobacterium isolated from the Yellow Sea.</title>
        <authorList>
            <person name="Oh H.M."/>
            <person name="Kim H."/>
            <person name="Kim K.M."/>
            <person name="Min G.S."/>
            <person name="Cho J.C."/>
        </authorList>
    </citation>
    <scope>NUCLEOTIDE SEQUENCE</scope>
    <source>
        <strain evidence="1">DSM 25064</strain>
    </source>
</reference>
<dbReference type="PANTHER" id="PTHR35175:SF2">
    <property type="entry name" value="DUF1289 DOMAIN-CONTAINING PROTEIN"/>
    <property type="match status" value="1"/>
</dbReference>
<evidence type="ECO:0000313" key="1">
    <source>
        <dbReference type="EMBL" id="MDP1520415.1"/>
    </source>
</evidence>
<dbReference type="PANTHER" id="PTHR35175">
    <property type="entry name" value="DUF1289 DOMAIN-CONTAINING PROTEIN"/>
    <property type="match status" value="1"/>
</dbReference>
<protein>
    <submittedName>
        <fullName evidence="1">DUF1289 domain-containing protein</fullName>
    </submittedName>
</protein>
<comment type="caution">
    <text evidence="1">The sequence shown here is derived from an EMBL/GenBank/DDBJ whole genome shotgun (WGS) entry which is preliminary data.</text>
</comment>
<dbReference type="InterPro" id="IPR010710">
    <property type="entry name" value="DUF1289"/>
</dbReference>
<name>A0AAW8B4M9_9GAMM</name>
<dbReference type="Proteomes" id="UP001178354">
    <property type="component" value="Unassembled WGS sequence"/>
</dbReference>
<proteinExistence type="predicted"/>
<dbReference type="Pfam" id="PF06945">
    <property type="entry name" value="DUF1289"/>
    <property type="match status" value="1"/>
</dbReference>
<reference evidence="1" key="2">
    <citation type="submission" date="2023-08" db="EMBL/GenBank/DDBJ databases">
        <authorList>
            <person name="Luo J."/>
        </authorList>
    </citation>
    <scope>NUCLEOTIDE SEQUENCE</scope>
    <source>
        <strain evidence="1">DSM 25064</strain>
    </source>
</reference>